<feature type="modified residue" description="4-aspartylphosphate" evidence="8">
    <location>
        <position position="52"/>
    </location>
</feature>
<dbReference type="InterPro" id="IPR036388">
    <property type="entry name" value="WH-like_DNA-bd_sf"/>
</dbReference>
<keyword evidence="3" id="KW-0902">Two-component regulatory system</keyword>
<evidence type="ECO:0000256" key="7">
    <source>
        <dbReference type="ARBA" id="ARBA00024867"/>
    </source>
</evidence>
<dbReference type="Gene3D" id="6.10.250.690">
    <property type="match status" value="1"/>
</dbReference>
<dbReference type="GO" id="GO:0032993">
    <property type="term" value="C:protein-DNA complex"/>
    <property type="evidence" value="ECO:0007669"/>
    <property type="project" value="TreeGrafter"/>
</dbReference>
<dbReference type="GO" id="GO:0000156">
    <property type="term" value="F:phosphorelay response regulator activity"/>
    <property type="evidence" value="ECO:0007669"/>
    <property type="project" value="TreeGrafter"/>
</dbReference>
<dbReference type="OrthoDB" id="9803564at2"/>
<comment type="function">
    <text evidence="7">May play the central regulatory role in sporulation. It may be an element of the effector pathway responsible for the activation of sporulation genes in response to nutritional stress. Spo0A may act in concert with spo0H (a sigma factor) to control the expression of some genes that are critical to the sporulation process.</text>
</comment>
<evidence type="ECO:0000313" key="13">
    <source>
        <dbReference type="Proteomes" id="UP000317863"/>
    </source>
</evidence>
<protein>
    <recommendedName>
        <fullName evidence="1">Stage 0 sporulation protein A homolog</fullName>
    </recommendedName>
</protein>
<evidence type="ECO:0000313" key="12">
    <source>
        <dbReference type="EMBL" id="TQQ85260.1"/>
    </source>
</evidence>
<evidence type="ECO:0000259" key="11">
    <source>
        <dbReference type="PROSITE" id="PS51755"/>
    </source>
</evidence>
<organism evidence="12 13">
    <name type="scientific">Peptacetobacter hominis</name>
    <dbReference type="NCBI Taxonomy" id="2743610"/>
    <lineage>
        <taxon>Bacteria</taxon>
        <taxon>Bacillati</taxon>
        <taxon>Bacillota</taxon>
        <taxon>Clostridia</taxon>
        <taxon>Peptostreptococcales</taxon>
        <taxon>Peptostreptococcaceae</taxon>
        <taxon>Peptacetobacter</taxon>
    </lineage>
</organism>
<evidence type="ECO:0000256" key="3">
    <source>
        <dbReference type="ARBA" id="ARBA00023012"/>
    </source>
</evidence>
<proteinExistence type="predicted"/>
<gene>
    <name evidence="12" type="ORF">EXD82_02365</name>
</gene>
<keyword evidence="2 8" id="KW-0597">Phosphoprotein</keyword>
<dbReference type="RefSeq" id="WP_142535312.1">
    <property type="nucleotide sequence ID" value="NZ_SGJB01000003.1"/>
</dbReference>
<feature type="domain" description="Response regulatory" evidence="10">
    <location>
        <begin position="3"/>
        <end position="117"/>
    </location>
</feature>
<evidence type="ECO:0000256" key="1">
    <source>
        <dbReference type="ARBA" id="ARBA00018672"/>
    </source>
</evidence>
<evidence type="ECO:0000256" key="6">
    <source>
        <dbReference type="ARBA" id="ARBA00023163"/>
    </source>
</evidence>
<dbReference type="Gene3D" id="3.40.50.2300">
    <property type="match status" value="1"/>
</dbReference>
<dbReference type="SMART" id="SM00862">
    <property type="entry name" value="Trans_reg_C"/>
    <property type="match status" value="1"/>
</dbReference>
<feature type="DNA-binding region" description="OmpR/PhoB-type" evidence="9">
    <location>
        <begin position="126"/>
        <end position="222"/>
    </location>
</feature>
<dbReference type="Pfam" id="PF00072">
    <property type="entry name" value="Response_reg"/>
    <property type="match status" value="1"/>
</dbReference>
<dbReference type="InterPro" id="IPR001789">
    <property type="entry name" value="Sig_transdc_resp-reg_receiver"/>
</dbReference>
<dbReference type="PANTHER" id="PTHR48111">
    <property type="entry name" value="REGULATOR OF RPOS"/>
    <property type="match status" value="1"/>
</dbReference>
<dbReference type="Gene3D" id="1.10.10.10">
    <property type="entry name" value="Winged helix-like DNA-binding domain superfamily/Winged helix DNA-binding domain"/>
    <property type="match status" value="1"/>
</dbReference>
<dbReference type="AlphaFoldDB" id="A0A544QX41"/>
<feature type="domain" description="OmpR/PhoB-type" evidence="11">
    <location>
        <begin position="126"/>
        <end position="222"/>
    </location>
</feature>
<keyword evidence="6" id="KW-0804">Transcription</keyword>
<dbReference type="CDD" id="cd00383">
    <property type="entry name" value="trans_reg_C"/>
    <property type="match status" value="1"/>
</dbReference>
<dbReference type="InterPro" id="IPR001867">
    <property type="entry name" value="OmpR/PhoB-type_DNA-bd"/>
</dbReference>
<sequence length="223" mass="25721">MEQILIIEDDISLNQGLCRALKSENRQIISCVNINMAKDQISCSIPNLIILDINLPDGNGLDFLKEIRKYDKYIPVILLTANDTDIDIVNGLEQGADDYITKPFSLSILRARVNTQLRRNSLNIQDNTINIDGFSFNFEKMIFRINNTPVELSKTEQKLLRILVENRGNTMKRSTLIDYIWTDNAEYVDENALSVTIKRLRDKLNAYNYIHTVYGIGYIWVKK</sequence>
<dbReference type="PROSITE" id="PS50110">
    <property type="entry name" value="RESPONSE_REGULATORY"/>
    <property type="match status" value="1"/>
</dbReference>
<dbReference type="Pfam" id="PF00486">
    <property type="entry name" value="Trans_reg_C"/>
    <property type="match status" value="1"/>
</dbReference>
<dbReference type="GO" id="GO:0005829">
    <property type="term" value="C:cytosol"/>
    <property type="evidence" value="ECO:0007669"/>
    <property type="project" value="TreeGrafter"/>
</dbReference>
<keyword evidence="4" id="KW-0805">Transcription regulation</keyword>
<evidence type="ECO:0000256" key="4">
    <source>
        <dbReference type="ARBA" id="ARBA00023015"/>
    </source>
</evidence>
<accession>A0A544QX41</accession>
<dbReference type="SUPFAM" id="SSF52172">
    <property type="entry name" value="CheY-like"/>
    <property type="match status" value="1"/>
</dbReference>
<dbReference type="SMART" id="SM00448">
    <property type="entry name" value="REC"/>
    <property type="match status" value="1"/>
</dbReference>
<dbReference type="PROSITE" id="PS51755">
    <property type="entry name" value="OMPR_PHOB"/>
    <property type="match status" value="1"/>
</dbReference>
<dbReference type="InterPro" id="IPR039420">
    <property type="entry name" value="WalR-like"/>
</dbReference>
<evidence type="ECO:0000256" key="8">
    <source>
        <dbReference type="PROSITE-ProRule" id="PRU00169"/>
    </source>
</evidence>
<evidence type="ECO:0000259" key="10">
    <source>
        <dbReference type="PROSITE" id="PS50110"/>
    </source>
</evidence>
<evidence type="ECO:0000256" key="2">
    <source>
        <dbReference type="ARBA" id="ARBA00022553"/>
    </source>
</evidence>
<dbReference type="InterPro" id="IPR011006">
    <property type="entry name" value="CheY-like_superfamily"/>
</dbReference>
<dbReference type="PANTHER" id="PTHR48111:SF21">
    <property type="entry name" value="DNA-BINDING DUAL MASTER TRANSCRIPTIONAL REGULATOR RPAA"/>
    <property type="match status" value="1"/>
</dbReference>
<evidence type="ECO:0000256" key="5">
    <source>
        <dbReference type="ARBA" id="ARBA00023125"/>
    </source>
</evidence>
<keyword evidence="5 9" id="KW-0238">DNA-binding</keyword>
<dbReference type="Proteomes" id="UP000317863">
    <property type="component" value="Unassembled WGS sequence"/>
</dbReference>
<dbReference type="GO" id="GO:0000976">
    <property type="term" value="F:transcription cis-regulatory region binding"/>
    <property type="evidence" value="ECO:0007669"/>
    <property type="project" value="TreeGrafter"/>
</dbReference>
<evidence type="ECO:0000256" key="9">
    <source>
        <dbReference type="PROSITE-ProRule" id="PRU01091"/>
    </source>
</evidence>
<reference evidence="12 13" key="1">
    <citation type="submission" date="2019-02" db="EMBL/GenBank/DDBJ databases">
        <title>Peptostreptococcaceae bacterium ZHW00191 nov., a new bacterium isolated from the human gut.</title>
        <authorList>
            <person name="Zhou H.-W."/>
            <person name="Chen X.-J."/>
        </authorList>
    </citation>
    <scope>NUCLEOTIDE SEQUENCE [LARGE SCALE GENOMIC DNA]</scope>
    <source>
        <strain evidence="12 13">ZHW00191</strain>
    </source>
</reference>
<dbReference type="EMBL" id="SGJB01000003">
    <property type="protein sequence ID" value="TQQ85260.1"/>
    <property type="molecule type" value="Genomic_DNA"/>
</dbReference>
<comment type="caution">
    <text evidence="12">The sequence shown here is derived from an EMBL/GenBank/DDBJ whole genome shotgun (WGS) entry which is preliminary data.</text>
</comment>
<dbReference type="GO" id="GO:0006355">
    <property type="term" value="P:regulation of DNA-templated transcription"/>
    <property type="evidence" value="ECO:0007669"/>
    <property type="project" value="InterPro"/>
</dbReference>
<keyword evidence="13" id="KW-1185">Reference proteome</keyword>
<name>A0A544QX41_9FIRM</name>